<feature type="domain" description="Peptidase C14 caspase" evidence="3">
    <location>
        <begin position="244"/>
        <end position="493"/>
    </location>
</feature>
<dbReference type="InterPro" id="IPR011600">
    <property type="entry name" value="Pept_C14_caspase"/>
</dbReference>
<sequence length="896" mass="97433">MSATFARFTSIQDLMYDLIYSDDPEVELTPSPASTQPDHPLDHLWSIIYSSEFQTKGTLPETIQLQSPPLTPPQSQFTVLASIQPNTTQLIPTQSQPTLHTSSEPQSTPSSSAQPQGTFPTPLQFQPSQPSSTPPNPTPFASSPPYSTPLPPTLPLVTQPSSTQPKSTLPTVTQPQDTGHVSVQPPSTPAASAQSHSTPPTSIQSQTTPSTYTQSKPSRDSNHTEAKPVIETITSSSHPPLFSLIIGIDKYKNPSIIELGGAVADAKAVKSYLENSLGVPESQIKTLTDGEATRDAIIRSLLALKSDPRIQKDDPILIFYAGHGTTAKAPPNWAAGSDEIQILLSYDAQSEDNGRMIYGLPDRTMGILLEQIAKEKGNNITVIFDCCHSGSLTRGMGSRVRGVHLTMNVPHDLDKEILGAINTGTLPTTRGTPSQAKFLNSGLGSHVLLAACGEKETAKEHSAENRGEFTRALLDTLISVGADKVTYTELIQRLPVLNDQSPQCEGHNRDRILFQSKAPSQRRKLYAVRVKKDKCILDAGRAHGITKGATFDIYKNREGIEKEAPLATLIASEQPGIFSTVLSGDGSKVSKQAFALQTGAGAEEDLLVHVAMDSKLESVFRALAKEMKEDTTGRQHIRVVDEDQISTAHLDIAFENGKIVFNILNPLVTAHGLKRMPFQLNPTVEDVRPVLRAAAYFHWHLRRSGKSKVLRDAVEIEFTRLQDKVEEHDDEEYDGDEGVNGRSPDGPNLIHDGIVDIIVDENDENMYGMTLKNTSNDPLYASIFYFDNSNFSITSYFQPPTSGGRVDPPLLPRQALPIGYGGGGSPPITYSLESGQDIDVGFIKIFISTEPIDLSVVPQGSPFRENGRGVGKLKDKPNGSWKTVLITVVQRQKASL</sequence>
<feature type="compositionally biased region" description="Acidic residues" evidence="2">
    <location>
        <begin position="728"/>
        <end position="737"/>
    </location>
</feature>
<feature type="region of interest" description="Disordered" evidence="2">
    <location>
        <begin position="727"/>
        <end position="746"/>
    </location>
</feature>
<dbReference type="Pfam" id="PF00656">
    <property type="entry name" value="Peptidase_C14"/>
    <property type="match status" value="1"/>
</dbReference>
<evidence type="ECO:0000256" key="1">
    <source>
        <dbReference type="ARBA" id="ARBA00009005"/>
    </source>
</evidence>
<dbReference type="Gene3D" id="3.40.50.1460">
    <property type="match status" value="1"/>
</dbReference>
<keyword evidence="5" id="KW-1185">Reference proteome</keyword>
<dbReference type="InterPro" id="IPR050452">
    <property type="entry name" value="Metacaspase"/>
</dbReference>
<dbReference type="PANTHER" id="PTHR48104:SF30">
    <property type="entry name" value="METACASPASE-1"/>
    <property type="match status" value="1"/>
</dbReference>
<protein>
    <recommendedName>
        <fullName evidence="3">Peptidase C14 caspase domain-containing protein</fullName>
    </recommendedName>
</protein>
<gene>
    <name evidence="4" type="ORF">M408DRAFT_25142</name>
</gene>
<organism evidence="4 5">
    <name type="scientific">Serendipita vermifera MAFF 305830</name>
    <dbReference type="NCBI Taxonomy" id="933852"/>
    <lineage>
        <taxon>Eukaryota</taxon>
        <taxon>Fungi</taxon>
        <taxon>Dikarya</taxon>
        <taxon>Basidiomycota</taxon>
        <taxon>Agaricomycotina</taxon>
        <taxon>Agaricomycetes</taxon>
        <taxon>Sebacinales</taxon>
        <taxon>Serendipitaceae</taxon>
        <taxon>Serendipita</taxon>
    </lineage>
</organism>
<dbReference type="GO" id="GO:0005737">
    <property type="term" value="C:cytoplasm"/>
    <property type="evidence" value="ECO:0007669"/>
    <property type="project" value="TreeGrafter"/>
</dbReference>
<accession>A0A0C3AQ17</accession>
<dbReference type="OrthoDB" id="3223806at2759"/>
<evidence type="ECO:0000256" key="2">
    <source>
        <dbReference type="SAM" id="MobiDB-lite"/>
    </source>
</evidence>
<evidence type="ECO:0000313" key="5">
    <source>
        <dbReference type="Proteomes" id="UP000054097"/>
    </source>
</evidence>
<dbReference type="GO" id="GO:0004197">
    <property type="term" value="F:cysteine-type endopeptidase activity"/>
    <property type="evidence" value="ECO:0007669"/>
    <property type="project" value="InterPro"/>
</dbReference>
<feature type="region of interest" description="Disordered" evidence="2">
    <location>
        <begin position="92"/>
        <end position="225"/>
    </location>
</feature>
<proteinExistence type="inferred from homology"/>
<feature type="compositionally biased region" description="Low complexity" evidence="2">
    <location>
        <begin position="101"/>
        <end position="131"/>
    </location>
</feature>
<evidence type="ECO:0000313" key="4">
    <source>
        <dbReference type="EMBL" id="KIM26650.1"/>
    </source>
</evidence>
<comment type="similarity">
    <text evidence="1">Belongs to the peptidase C14B family.</text>
</comment>
<dbReference type="EMBL" id="KN824304">
    <property type="protein sequence ID" value="KIM26650.1"/>
    <property type="molecule type" value="Genomic_DNA"/>
</dbReference>
<name>A0A0C3AQ17_SERVB</name>
<feature type="compositionally biased region" description="Low complexity" evidence="2">
    <location>
        <begin position="194"/>
        <end position="216"/>
    </location>
</feature>
<reference evidence="4 5" key="1">
    <citation type="submission" date="2014-04" db="EMBL/GenBank/DDBJ databases">
        <authorList>
            <consortium name="DOE Joint Genome Institute"/>
            <person name="Kuo A."/>
            <person name="Zuccaro A."/>
            <person name="Kohler A."/>
            <person name="Nagy L.G."/>
            <person name="Floudas D."/>
            <person name="Copeland A."/>
            <person name="Barry K.W."/>
            <person name="Cichocki N."/>
            <person name="Veneault-Fourrey C."/>
            <person name="LaButti K."/>
            <person name="Lindquist E.A."/>
            <person name="Lipzen A."/>
            <person name="Lundell T."/>
            <person name="Morin E."/>
            <person name="Murat C."/>
            <person name="Sun H."/>
            <person name="Tunlid A."/>
            <person name="Henrissat B."/>
            <person name="Grigoriev I.V."/>
            <person name="Hibbett D.S."/>
            <person name="Martin F."/>
            <person name="Nordberg H.P."/>
            <person name="Cantor M.N."/>
            <person name="Hua S.X."/>
        </authorList>
    </citation>
    <scope>NUCLEOTIDE SEQUENCE [LARGE SCALE GENOMIC DNA]</scope>
    <source>
        <strain evidence="4 5">MAFF 305830</strain>
    </source>
</reference>
<dbReference type="GO" id="GO:0006508">
    <property type="term" value="P:proteolysis"/>
    <property type="evidence" value="ECO:0007669"/>
    <property type="project" value="InterPro"/>
</dbReference>
<dbReference type="Proteomes" id="UP000054097">
    <property type="component" value="Unassembled WGS sequence"/>
</dbReference>
<dbReference type="PANTHER" id="PTHR48104">
    <property type="entry name" value="METACASPASE-4"/>
    <property type="match status" value="1"/>
</dbReference>
<reference evidence="5" key="2">
    <citation type="submission" date="2015-01" db="EMBL/GenBank/DDBJ databases">
        <title>Evolutionary Origins and Diversification of the Mycorrhizal Mutualists.</title>
        <authorList>
            <consortium name="DOE Joint Genome Institute"/>
            <consortium name="Mycorrhizal Genomics Consortium"/>
            <person name="Kohler A."/>
            <person name="Kuo A."/>
            <person name="Nagy L.G."/>
            <person name="Floudas D."/>
            <person name="Copeland A."/>
            <person name="Barry K.W."/>
            <person name="Cichocki N."/>
            <person name="Veneault-Fourrey C."/>
            <person name="LaButti K."/>
            <person name="Lindquist E.A."/>
            <person name="Lipzen A."/>
            <person name="Lundell T."/>
            <person name="Morin E."/>
            <person name="Murat C."/>
            <person name="Riley R."/>
            <person name="Ohm R."/>
            <person name="Sun H."/>
            <person name="Tunlid A."/>
            <person name="Henrissat B."/>
            <person name="Grigoriev I.V."/>
            <person name="Hibbett D.S."/>
            <person name="Martin F."/>
        </authorList>
    </citation>
    <scope>NUCLEOTIDE SEQUENCE [LARGE SCALE GENOMIC DNA]</scope>
    <source>
        <strain evidence="5">MAFF 305830</strain>
    </source>
</reference>
<feature type="compositionally biased region" description="Polar residues" evidence="2">
    <location>
        <begin position="164"/>
        <end position="193"/>
    </location>
</feature>
<dbReference type="AlphaFoldDB" id="A0A0C3AQ17"/>
<evidence type="ECO:0000259" key="3">
    <source>
        <dbReference type="Pfam" id="PF00656"/>
    </source>
</evidence>
<dbReference type="HOGENOM" id="CLU_011935_0_0_1"/>